<feature type="transmembrane region" description="Helical" evidence="1">
    <location>
        <begin position="204"/>
        <end position="222"/>
    </location>
</feature>
<evidence type="ECO:0000256" key="1">
    <source>
        <dbReference type="SAM" id="Phobius"/>
    </source>
</evidence>
<feature type="transmembrane region" description="Helical" evidence="1">
    <location>
        <begin position="231"/>
        <end position="248"/>
    </location>
</feature>
<feature type="transmembrane region" description="Helical" evidence="1">
    <location>
        <begin position="112"/>
        <end position="131"/>
    </location>
</feature>
<keyword evidence="3" id="KW-1185">Reference proteome</keyword>
<feature type="transmembrane region" description="Helical" evidence="1">
    <location>
        <begin position="81"/>
        <end position="105"/>
    </location>
</feature>
<evidence type="ECO:0000313" key="3">
    <source>
        <dbReference type="Proteomes" id="UP000001137"/>
    </source>
</evidence>
<feature type="transmembrane region" description="Helical" evidence="1">
    <location>
        <begin position="7"/>
        <end position="24"/>
    </location>
</feature>
<dbReference type="EMBL" id="CP000852">
    <property type="protein sequence ID" value="ABW02598.1"/>
    <property type="molecule type" value="Genomic_DNA"/>
</dbReference>
<dbReference type="AlphaFoldDB" id="A8MAW9"/>
<reference evidence="2 3" key="1">
    <citation type="submission" date="2007-10" db="EMBL/GenBank/DDBJ databases">
        <title>Complete sequence of Caldivirga maquilingensis IC-167.</title>
        <authorList>
            <consortium name="US DOE Joint Genome Institute"/>
            <person name="Copeland A."/>
            <person name="Lucas S."/>
            <person name="Lapidus A."/>
            <person name="Barry K."/>
            <person name="Glavina del Rio T."/>
            <person name="Dalin E."/>
            <person name="Tice H."/>
            <person name="Pitluck S."/>
            <person name="Saunders E."/>
            <person name="Brettin T."/>
            <person name="Bruce D."/>
            <person name="Detter J.C."/>
            <person name="Han C."/>
            <person name="Schmutz J."/>
            <person name="Larimer F."/>
            <person name="Land M."/>
            <person name="Hauser L."/>
            <person name="Kyrpides N."/>
            <person name="Ivanova N."/>
            <person name="Biddle J.F."/>
            <person name="Zhang Z."/>
            <person name="Fitz-Gibbon S.T."/>
            <person name="Lowe T.M."/>
            <person name="Saltikov C."/>
            <person name="House C.H."/>
            <person name="Richardson P."/>
        </authorList>
    </citation>
    <scope>NUCLEOTIDE SEQUENCE [LARGE SCALE GENOMIC DNA]</scope>
    <source>
        <strain evidence="3">ATCC 700844 / DSM 13496 / JCM 10307 / IC-167</strain>
    </source>
</reference>
<name>A8MAW9_CALMQ</name>
<dbReference type="OrthoDB" id="384288at2157"/>
<dbReference type="STRING" id="397948.Cmaq_1775"/>
<sequence>MSTLKYSAYGIAALAGYILFLASLRLTSVAAGVLFTVMFTLSQLIGLLLVSKIGAGNTLSVALSIGAIGSFIHALNNSYIGNLLLGLGMGLYFMALIGVIGIILSSSGLIDYIMYVYSGLFGVGLVIGVLSSVLNNSVLFIVVTILMLSLSFYLSLSSIYFKPRGTGLKYAVTNQVMFIVAVFISFSLPYMVSSAILLSKYWLGSAYVLSIPLSIIPTHLMVRRWGLSRSLRISIIILATSSVLTYVFNSQFTLIAVAASSMMIYSIILQLLASISSPILYMPTLAVAYGISSMLTIPIGLALGIKVGYLVVGLISLLLMLLLRMIKEPVYQFPKAN</sequence>
<accession>A8MAW9</accession>
<dbReference type="Proteomes" id="UP000001137">
    <property type="component" value="Chromosome"/>
</dbReference>
<gene>
    <name evidence="2" type="ordered locus">Cmaq_1775</name>
</gene>
<dbReference type="KEGG" id="cma:Cmaq_1775"/>
<feature type="transmembrane region" description="Helical" evidence="1">
    <location>
        <begin position="176"/>
        <end position="198"/>
    </location>
</feature>
<feature type="transmembrane region" description="Helical" evidence="1">
    <location>
        <begin position="137"/>
        <end position="156"/>
    </location>
</feature>
<dbReference type="GeneID" id="5710338"/>
<keyword evidence="1" id="KW-1133">Transmembrane helix</keyword>
<keyword evidence="1" id="KW-0812">Transmembrane</keyword>
<dbReference type="RefSeq" id="WP_012186817.1">
    <property type="nucleotide sequence ID" value="NC_009954.1"/>
</dbReference>
<proteinExistence type="predicted"/>
<evidence type="ECO:0000313" key="2">
    <source>
        <dbReference type="EMBL" id="ABW02598.1"/>
    </source>
</evidence>
<feature type="transmembrane region" description="Helical" evidence="1">
    <location>
        <begin position="307"/>
        <end position="326"/>
    </location>
</feature>
<dbReference type="HOGENOM" id="CLU_822839_0_0_2"/>
<keyword evidence="1" id="KW-0472">Membrane</keyword>
<protein>
    <submittedName>
        <fullName evidence="2">Uncharacterized protein</fullName>
    </submittedName>
</protein>
<organism evidence="2 3">
    <name type="scientific">Caldivirga maquilingensis (strain ATCC 700844 / DSM 13496 / JCM 10307 / IC-167)</name>
    <dbReference type="NCBI Taxonomy" id="397948"/>
    <lineage>
        <taxon>Archaea</taxon>
        <taxon>Thermoproteota</taxon>
        <taxon>Thermoprotei</taxon>
        <taxon>Thermoproteales</taxon>
        <taxon>Thermoproteaceae</taxon>
        <taxon>Caldivirga</taxon>
    </lineage>
</organism>